<dbReference type="EMBL" id="OX459962">
    <property type="protein sequence ID" value="CAI9167173.1"/>
    <property type="molecule type" value="Genomic_DNA"/>
</dbReference>
<dbReference type="Proteomes" id="UP001176941">
    <property type="component" value="Chromosome 26"/>
</dbReference>
<gene>
    <name evidence="1" type="ORF">MRATA1EN1_LOCUS16135</name>
</gene>
<proteinExistence type="predicted"/>
<sequence length="275" mass="30428">MELEGPLCPSLWSSCEQETLTRRKVCLLIFGGVTVLGGGPRAHIPHPEELPNPLGASSFSFDLFYDLLWFHEACELRRLTRVPPPSRSCWRSFQDGAVVSSSPRLMLGKSLARRGLFFLGDFVGRWMWPGWSSSHGLLPPPRRAGFSALGSFWVVTPPPPPSGALPGTFHRKEADTARHRVFFFFPSRWRMWGSECEPLVSGCQSPLTSLCWLLNTPDVSRGACPPAVGTLLSVIMNRCLPARGHLISPGDLTGSHLLWLLALWLSAPTHCFDAK</sequence>
<evidence type="ECO:0000313" key="1">
    <source>
        <dbReference type="EMBL" id="CAI9167173.1"/>
    </source>
</evidence>
<organism evidence="1 2">
    <name type="scientific">Rangifer tarandus platyrhynchus</name>
    <name type="common">Svalbard reindeer</name>
    <dbReference type="NCBI Taxonomy" id="3082113"/>
    <lineage>
        <taxon>Eukaryota</taxon>
        <taxon>Metazoa</taxon>
        <taxon>Chordata</taxon>
        <taxon>Craniata</taxon>
        <taxon>Vertebrata</taxon>
        <taxon>Euteleostomi</taxon>
        <taxon>Mammalia</taxon>
        <taxon>Eutheria</taxon>
        <taxon>Laurasiatheria</taxon>
        <taxon>Artiodactyla</taxon>
        <taxon>Ruminantia</taxon>
        <taxon>Pecora</taxon>
        <taxon>Cervidae</taxon>
        <taxon>Odocoileinae</taxon>
        <taxon>Rangifer</taxon>
    </lineage>
</organism>
<reference evidence="1" key="1">
    <citation type="submission" date="2023-04" db="EMBL/GenBank/DDBJ databases">
        <authorList>
            <consortium name="ELIXIR-Norway"/>
        </authorList>
    </citation>
    <scope>NUCLEOTIDE SEQUENCE [LARGE SCALE GENOMIC DNA]</scope>
</reference>
<name>A0ABN8Z0P4_RANTA</name>
<protein>
    <submittedName>
        <fullName evidence="1">Uncharacterized protein</fullName>
    </submittedName>
</protein>
<accession>A0ABN8Z0P4</accession>
<evidence type="ECO:0000313" key="2">
    <source>
        <dbReference type="Proteomes" id="UP001176941"/>
    </source>
</evidence>
<keyword evidence="2" id="KW-1185">Reference proteome</keyword>